<comment type="caution">
    <text evidence="9">The sequence shown here is derived from an EMBL/GenBank/DDBJ whole genome shotgun (WGS) entry which is preliminary data.</text>
</comment>
<dbReference type="PANTHER" id="PTHR22906:SF54">
    <property type="entry name" value="IG-LIKE DOMAIN-CONTAINING PROTEIN"/>
    <property type="match status" value="1"/>
</dbReference>
<dbReference type="PROSITE" id="PS50092">
    <property type="entry name" value="TSP1"/>
    <property type="match status" value="3"/>
</dbReference>
<organism evidence="9 10">
    <name type="scientific">Paramuricea clavata</name>
    <name type="common">Red gorgonian</name>
    <name type="synonym">Violescent sea-whip</name>
    <dbReference type="NCBI Taxonomy" id="317549"/>
    <lineage>
        <taxon>Eukaryota</taxon>
        <taxon>Metazoa</taxon>
        <taxon>Cnidaria</taxon>
        <taxon>Anthozoa</taxon>
        <taxon>Octocorallia</taxon>
        <taxon>Malacalcyonacea</taxon>
        <taxon>Plexauridae</taxon>
        <taxon>Paramuricea</taxon>
    </lineage>
</organism>
<keyword evidence="10" id="KW-1185">Reference proteome</keyword>
<dbReference type="GO" id="GO:0016020">
    <property type="term" value="C:membrane"/>
    <property type="evidence" value="ECO:0007669"/>
    <property type="project" value="UniProtKB-SubCell"/>
</dbReference>
<evidence type="ECO:0000256" key="8">
    <source>
        <dbReference type="SAM" id="Phobius"/>
    </source>
</evidence>
<dbReference type="InterPro" id="IPR036383">
    <property type="entry name" value="TSP1_rpt_sf"/>
</dbReference>
<evidence type="ECO:0000313" key="9">
    <source>
        <dbReference type="EMBL" id="CAB3979040.1"/>
    </source>
</evidence>
<dbReference type="Pfam" id="PF00090">
    <property type="entry name" value="TSP_1"/>
    <property type="match status" value="3"/>
</dbReference>
<evidence type="ECO:0000256" key="7">
    <source>
        <dbReference type="SAM" id="MobiDB-lite"/>
    </source>
</evidence>
<keyword evidence="5 8" id="KW-0472">Membrane</keyword>
<gene>
    <name evidence="9" type="ORF">PACLA_8A053918</name>
</gene>
<protein>
    <submittedName>
        <fullName evidence="9">Uncharacterized protein</fullName>
    </submittedName>
</protein>
<dbReference type="FunFam" id="2.20.100.10:FF:000001">
    <property type="entry name" value="semaphorin-5A isoform X1"/>
    <property type="match status" value="1"/>
</dbReference>
<dbReference type="Proteomes" id="UP001152795">
    <property type="component" value="Unassembled WGS sequence"/>
</dbReference>
<sequence>MQQFYPHRKRMLTIQKRGTGVLLTWCFIMVAALYVIYVAGRHVLTVDGGYSEWSDFTACSAKCGGGAKTRTRSCTNPIPNYFGQNCSRFGVAIETLECNTQPCPIDGVFGVWGEFGPCTVTCGDGTHTRERKCDNPAPQHGGAQCLGANKETTKCQEKPCPVNGGYSDWNTWSACSVSCGSGERTRSRECNKPQPQHGGKNCEEQGFGSAKENEQCTETPCPAANTTTSAVGG</sequence>
<keyword evidence="3" id="KW-0677">Repeat</keyword>
<keyword evidence="4 8" id="KW-1133">Transmembrane helix</keyword>
<evidence type="ECO:0000256" key="5">
    <source>
        <dbReference type="ARBA" id="ARBA00023136"/>
    </source>
</evidence>
<dbReference type="OrthoDB" id="407616at2759"/>
<feature type="transmembrane region" description="Helical" evidence="8">
    <location>
        <begin position="21"/>
        <end position="40"/>
    </location>
</feature>
<evidence type="ECO:0000256" key="4">
    <source>
        <dbReference type="ARBA" id="ARBA00022989"/>
    </source>
</evidence>
<dbReference type="InterPro" id="IPR052065">
    <property type="entry name" value="Compl_asym_regulator"/>
</dbReference>
<evidence type="ECO:0000256" key="1">
    <source>
        <dbReference type="ARBA" id="ARBA00004167"/>
    </source>
</evidence>
<evidence type="ECO:0000256" key="6">
    <source>
        <dbReference type="ARBA" id="ARBA00023157"/>
    </source>
</evidence>
<keyword evidence="2 8" id="KW-0812">Transmembrane</keyword>
<dbReference type="SMART" id="SM00209">
    <property type="entry name" value="TSP1"/>
    <property type="match status" value="3"/>
</dbReference>
<evidence type="ECO:0000256" key="2">
    <source>
        <dbReference type="ARBA" id="ARBA00022692"/>
    </source>
</evidence>
<dbReference type="InterPro" id="IPR000884">
    <property type="entry name" value="TSP1_rpt"/>
</dbReference>
<feature type="compositionally biased region" description="Polar residues" evidence="7">
    <location>
        <begin position="224"/>
        <end position="233"/>
    </location>
</feature>
<feature type="region of interest" description="Disordered" evidence="7">
    <location>
        <begin position="184"/>
        <end position="233"/>
    </location>
</feature>
<dbReference type="SUPFAM" id="SSF82895">
    <property type="entry name" value="TSP-1 type 1 repeat"/>
    <property type="match status" value="3"/>
</dbReference>
<dbReference type="PRINTS" id="PR01705">
    <property type="entry name" value="TSP1REPEAT"/>
</dbReference>
<accession>A0A7D9D7K1</accession>
<comment type="subcellular location">
    <subcellularLocation>
        <location evidence="1">Membrane</location>
        <topology evidence="1">Single-pass membrane protein</topology>
    </subcellularLocation>
</comment>
<dbReference type="EMBL" id="CACRXK020000162">
    <property type="protein sequence ID" value="CAB3979040.1"/>
    <property type="molecule type" value="Genomic_DNA"/>
</dbReference>
<evidence type="ECO:0000256" key="3">
    <source>
        <dbReference type="ARBA" id="ARBA00022737"/>
    </source>
</evidence>
<proteinExistence type="predicted"/>
<dbReference type="FunFam" id="2.20.100.10:FF:000007">
    <property type="entry name" value="Thrombospondin 1"/>
    <property type="match status" value="2"/>
</dbReference>
<keyword evidence="6" id="KW-1015">Disulfide bond</keyword>
<reference evidence="9" key="1">
    <citation type="submission" date="2020-04" db="EMBL/GenBank/DDBJ databases">
        <authorList>
            <person name="Alioto T."/>
            <person name="Alioto T."/>
            <person name="Gomez Garrido J."/>
        </authorList>
    </citation>
    <scope>NUCLEOTIDE SEQUENCE</scope>
    <source>
        <strain evidence="9">A484AB</strain>
    </source>
</reference>
<dbReference type="PANTHER" id="PTHR22906">
    <property type="entry name" value="PROPERDIN"/>
    <property type="match status" value="1"/>
</dbReference>
<name>A0A7D9D7K1_PARCT</name>
<evidence type="ECO:0000313" key="10">
    <source>
        <dbReference type="Proteomes" id="UP001152795"/>
    </source>
</evidence>
<dbReference type="AlphaFoldDB" id="A0A7D9D7K1"/>
<dbReference type="Gene3D" id="2.20.100.10">
    <property type="entry name" value="Thrombospondin type-1 (TSP1) repeat"/>
    <property type="match status" value="3"/>
</dbReference>